<dbReference type="EMBL" id="JACHFK010000004">
    <property type="protein sequence ID" value="MBB5376564.1"/>
    <property type="molecule type" value="Genomic_DNA"/>
</dbReference>
<dbReference type="InterPro" id="IPR050855">
    <property type="entry name" value="NDM-1-like"/>
</dbReference>
<reference evidence="2" key="1">
    <citation type="journal article" date="2014" name="Int. J. Syst. Evol. Microbiol.">
        <title>Complete genome of a new Firmicutes species belonging to the dominant human colonic microbiota ('Ruminococcus bicirculans') reveals two chromosomes and a selective capacity to utilize plant glucans.</title>
        <authorList>
            <consortium name="NISC Comparative Sequencing Program"/>
            <person name="Wegmann U."/>
            <person name="Louis P."/>
            <person name="Goesmann A."/>
            <person name="Henrissat B."/>
            <person name="Duncan S.H."/>
            <person name="Flint H.J."/>
        </authorList>
    </citation>
    <scope>NUCLEOTIDE SEQUENCE</scope>
    <source>
        <strain evidence="2">CGMCC 1.18437</strain>
    </source>
</reference>
<name>A0A7W8NN66_9DEIO</name>
<proteinExistence type="predicted"/>
<reference evidence="5" key="2">
    <citation type="journal article" date="2019" name="Int. J. Syst. Evol. Microbiol.">
        <title>The Global Catalogue of Microorganisms (GCM) 10K type strain sequencing project: providing services to taxonomists for standard genome sequencing and annotation.</title>
        <authorList>
            <consortium name="The Broad Institute Genomics Platform"/>
            <consortium name="The Broad Institute Genome Sequencing Center for Infectious Disease"/>
            <person name="Wu L."/>
            <person name="Ma J."/>
        </authorList>
    </citation>
    <scope>NUCLEOTIDE SEQUENCE [LARGE SCALE GENOMIC DNA]</scope>
    <source>
        <strain evidence="5">CGMCC 1.18437</strain>
    </source>
</reference>
<dbReference type="EMBL" id="BNAJ01000004">
    <property type="protein sequence ID" value="GHF43104.1"/>
    <property type="molecule type" value="Genomic_DNA"/>
</dbReference>
<dbReference type="Proteomes" id="UP000539473">
    <property type="component" value="Unassembled WGS sequence"/>
</dbReference>
<dbReference type="SMART" id="SM00849">
    <property type="entry name" value="Lactamase_B"/>
    <property type="match status" value="1"/>
</dbReference>
<evidence type="ECO:0000259" key="1">
    <source>
        <dbReference type="SMART" id="SM00849"/>
    </source>
</evidence>
<dbReference type="InterPro" id="IPR001279">
    <property type="entry name" value="Metallo-B-lactamas"/>
</dbReference>
<reference evidence="3 4" key="3">
    <citation type="submission" date="2020-08" db="EMBL/GenBank/DDBJ databases">
        <title>Genomic Encyclopedia of Type Strains, Phase IV (KMG-IV): sequencing the most valuable type-strain genomes for metagenomic binning, comparative biology and taxonomic classification.</title>
        <authorList>
            <person name="Goeker M."/>
        </authorList>
    </citation>
    <scope>NUCLEOTIDE SEQUENCE [LARGE SCALE GENOMIC DNA]</scope>
    <source>
        <strain evidence="3 4">DSM 27521</strain>
    </source>
</reference>
<keyword evidence="5" id="KW-1185">Reference proteome</keyword>
<sequence length="304" mass="33117">MTVPHALAVPTGRFHFLRSDVVRLRLPLANVYFLGRPGDSWVLVDAGVPGTARTIRNAATQVHGDRPPEAIVLTHGHLDHIGALHALLERWPVPVYAHPLERPCLTGRVPYPFPDPSVGGSMSVLSPALSPGPFSFQPAVQDLPEDGTVPGLPGWEWRHTPGHANGHVSLWRGSDRTLIAGDAVVTTRQESLLSALTLRPAVVHGPPAYYTPNWDAARDSVRRLAHLQPDLLAPGHGHPLRGEGVATDLHRLARNFDEAARPNQGWYRRHPVPVTLPQPGRRDPVRWAVLGALALLGSAWLLQP</sequence>
<evidence type="ECO:0000313" key="4">
    <source>
        <dbReference type="Proteomes" id="UP000539473"/>
    </source>
</evidence>
<reference evidence="2" key="4">
    <citation type="submission" date="2024-05" db="EMBL/GenBank/DDBJ databases">
        <authorList>
            <person name="Sun Q."/>
            <person name="Zhou Y."/>
        </authorList>
    </citation>
    <scope>NUCLEOTIDE SEQUENCE</scope>
    <source>
        <strain evidence="2">CGMCC 1.18437</strain>
    </source>
</reference>
<evidence type="ECO:0000313" key="3">
    <source>
        <dbReference type="EMBL" id="MBB5376564.1"/>
    </source>
</evidence>
<protein>
    <submittedName>
        <fullName evidence="3">Glyoxylase-like metal-dependent hydrolase (Beta-lactamase superfamily II)</fullName>
    </submittedName>
</protein>
<dbReference type="CDD" id="cd07721">
    <property type="entry name" value="yflN-like_MBL-fold"/>
    <property type="match status" value="1"/>
</dbReference>
<dbReference type="PANTHER" id="PTHR42951">
    <property type="entry name" value="METALLO-BETA-LACTAMASE DOMAIN-CONTAINING"/>
    <property type="match status" value="1"/>
</dbReference>
<dbReference type="AlphaFoldDB" id="A0A7W8NN66"/>
<gene>
    <name evidence="2" type="ORF">GCM10017781_19380</name>
    <name evidence="3" type="ORF">HNQ07_002028</name>
</gene>
<dbReference type="Proteomes" id="UP000619376">
    <property type="component" value="Unassembled WGS sequence"/>
</dbReference>
<dbReference type="SUPFAM" id="SSF56281">
    <property type="entry name" value="Metallo-hydrolase/oxidoreductase"/>
    <property type="match status" value="1"/>
</dbReference>
<organism evidence="3 4">
    <name type="scientific">Deinococcus metalli</name>
    <dbReference type="NCBI Taxonomy" id="1141878"/>
    <lineage>
        <taxon>Bacteria</taxon>
        <taxon>Thermotogati</taxon>
        <taxon>Deinococcota</taxon>
        <taxon>Deinococci</taxon>
        <taxon>Deinococcales</taxon>
        <taxon>Deinococcaceae</taxon>
        <taxon>Deinococcus</taxon>
    </lineage>
</organism>
<dbReference type="PANTHER" id="PTHR42951:SF17">
    <property type="entry name" value="METALLO-BETA-LACTAMASE DOMAIN-CONTAINING PROTEIN"/>
    <property type="match status" value="1"/>
</dbReference>
<accession>A0A7W8NN66</accession>
<dbReference type="GO" id="GO:0016787">
    <property type="term" value="F:hydrolase activity"/>
    <property type="evidence" value="ECO:0007669"/>
    <property type="project" value="UniProtKB-KW"/>
</dbReference>
<comment type="caution">
    <text evidence="3">The sequence shown here is derived from an EMBL/GenBank/DDBJ whole genome shotgun (WGS) entry which is preliminary data.</text>
</comment>
<feature type="domain" description="Metallo-beta-lactamase" evidence="1">
    <location>
        <begin position="28"/>
        <end position="236"/>
    </location>
</feature>
<keyword evidence="3" id="KW-0378">Hydrolase</keyword>
<dbReference type="InterPro" id="IPR036866">
    <property type="entry name" value="RibonucZ/Hydroxyglut_hydro"/>
</dbReference>
<dbReference type="Gene3D" id="3.60.15.10">
    <property type="entry name" value="Ribonuclease Z/Hydroxyacylglutathione hydrolase-like"/>
    <property type="match status" value="1"/>
</dbReference>
<evidence type="ECO:0000313" key="2">
    <source>
        <dbReference type="EMBL" id="GHF43104.1"/>
    </source>
</evidence>
<dbReference type="RefSeq" id="WP_184111268.1">
    <property type="nucleotide sequence ID" value="NZ_BNAJ01000004.1"/>
</dbReference>
<dbReference type="Pfam" id="PF00753">
    <property type="entry name" value="Lactamase_B"/>
    <property type="match status" value="1"/>
</dbReference>
<evidence type="ECO:0000313" key="5">
    <source>
        <dbReference type="Proteomes" id="UP000619376"/>
    </source>
</evidence>